<name>A0A1X6NDJ6_9APHY</name>
<evidence type="ECO:0000313" key="1">
    <source>
        <dbReference type="EMBL" id="OSX66717.1"/>
    </source>
</evidence>
<proteinExistence type="predicted"/>
<accession>A0A1X6NDJ6</accession>
<gene>
    <name evidence="1" type="ORF">POSPLADRAFT_1044074</name>
</gene>
<dbReference type="AlphaFoldDB" id="A0A1X6NDJ6"/>
<dbReference type="RefSeq" id="XP_024343511.1">
    <property type="nucleotide sequence ID" value="XM_024478454.1"/>
</dbReference>
<evidence type="ECO:0000313" key="2">
    <source>
        <dbReference type="Proteomes" id="UP000194127"/>
    </source>
</evidence>
<dbReference type="OrthoDB" id="3265815at2759"/>
<sequence>MDYFDFNMHLPFDQLGATPRDEHPRAQSNQTISVSTAFHPDVHIDNIYPDIMLVSSDQVFFHVHLHRLLSASDNGFNALLPPPPDGSGLVPIVVLPEPAEILNIALHAIYNVPASQYAPSFETLSGTLDMLMRYGIPPARMVLPPTPLYALLLSHAPLRPIDTYALAAAHSLEDLAVAVSAHLLSFSLPALTDELAARIGAHYLKRLFLLHHNRLTALKQLLLQPPAAHVDTPACGGSEQRRLTRAWALAAAHLVWDARPNLSMNMLQAALRPLERDLTCELCAFALRDRIAVLITDWSAVKVRRPLALVDS</sequence>
<evidence type="ECO:0008006" key="3">
    <source>
        <dbReference type="Google" id="ProtNLM"/>
    </source>
</evidence>
<reference evidence="1 2" key="1">
    <citation type="submission" date="2017-04" db="EMBL/GenBank/DDBJ databases">
        <title>Genome Sequence of the Model Brown-Rot Fungus Postia placenta SB12.</title>
        <authorList>
            <consortium name="DOE Joint Genome Institute"/>
            <person name="Gaskell J."/>
            <person name="Kersten P."/>
            <person name="Larrondo L.F."/>
            <person name="Canessa P."/>
            <person name="Martinez D."/>
            <person name="Hibbett D."/>
            <person name="Schmoll M."/>
            <person name="Kubicek C.P."/>
            <person name="Martinez A.T."/>
            <person name="Yadav J."/>
            <person name="Master E."/>
            <person name="Magnuson J.K."/>
            <person name="James T."/>
            <person name="Yaver D."/>
            <person name="Berka R."/>
            <person name="Labutti K."/>
            <person name="Lipzen A."/>
            <person name="Aerts A."/>
            <person name="Barry K."/>
            <person name="Henrissat B."/>
            <person name="Blanchette R."/>
            <person name="Grigoriev I."/>
            <person name="Cullen D."/>
        </authorList>
    </citation>
    <scope>NUCLEOTIDE SEQUENCE [LARGE SCALE GENOMIC DNA]</scope>
    <source>
        <strain evidence="1 2">MAD-698-R-SB12</strain>
    </source>
</reference>
<dbReference type="GeneID" id="36323404"/>
<dbReference type="Proteomes" id="UP000194127">
    <property type="component" value="Unassembled WGS sequence"/>
</dbReference>
<organism evidence="1 2">
    <name type="scientific">Postia placenta MAD-698-R-SB12</name>
    <dbReference type="NCBI Taxonomy" id="670580"/>
    <lineage>
        <taxon>Eukaryota</taxon>
        <taxon>Fungi</taxon>
        <taxon>Dikarya</taxon>
        <taxon>Basidiomycota</taxon>
        <taxon>Agaricomycotina</taxon>
        <taxon>Agaricomycetes</taxon>
        <taxon>Polyporales</taxon>
        <taxon>Adustoporiaceae</taxon>
        <taxon>Rhodonia</taxon>
    </lineage>
</organism>
<dbReference type="STRING" id="670580.A0A1X6NDJ6"/>
<protein>
    <recommendedName>
        <fullName evidence="3">BTB domain-containing protein</fullName>
    </recommendedName>
</protein>
<dbReference type="EMBL" id="KZ110592">
    <property type="protein sequence ID" value="OSX66717.1"/>
    <property type="molecule type" value="Genomic_DNA"/>
</dbReference>
<keyword evidence="2" id="KW-1185">Reference proteome</keyword>